<dbReference type="Pfam" id="PF01915">
    <property type="entry name" value="Glyco_hydro_3_C"/>
    <property type="match status" value="1"/>
</dbReference>
<evidence type="ECO:0000256" key="5">
    <source>
        <dbReference type="ARBA" id="ARBA00022801"/>
    </source>
</evidence>
<dbReference type="GO" id="GO:0009251">
    <property type="term" value="P:glucan catabolic process"/>
    <property type="evidence" value="ECO:0007669"/>
    <property type="project" value="TreeGrafter"/>
</dbReference>
<dbReference type="EMBL" id="QHHQ01000001">
    <property type="protein sequence ID" value="RAI03181.1"/>
    <property type="molecule type" value="Genomic_DNA"/>
</dbReference>
<protein>
    <recommendedName>
        <fullName evidence="3">beta-glucosidase</fullName>
        <ecNumber evidence="3">3.2.1.21</ecNumber>
    </recommendedName>
</protein>
<dbReference type="AlphaFoldDB" id="A0A8B2NWF9"/>
<dbReference type="NCBIfam" id="NF011678">
    <property type="entry name" value="PRK15098.1"/>
    <property type="match status" value="1"/>
</dbReference>
<evidence type="ECO:0000256" key="3">
    <source>
        <dbReference type="ARBA" id="ARBA00012744"/>
    </source>
</evidence>
<dbReference type="Gene3D" id="3.20.20.300">
    <property type="entry name" value="Glycoside hydrolase, family 3, N-terminal domain"/>
    <property type="match status" value="1"/>
</dbReference>
<comment type="similarity">
    <text evidence="2">Belongs to the glycosyl hydrolase 3 family.</text>
</comment>
<keyword evidence="5" id="KW-0378">Hydrolase</keyword>
<keyword evidence="6" id="KW-0326">Glycosidase</keyword>
<dbReference type="InterPro" id="IPR013783">
    <property type="entry name" value="Ig-like_fold"/>
</dbReference>
<dbReference type="InterPro" id="IPR017853">
    <property type="entry name" value="GH"/>
</dbReference>
<dbReference type="OrthoDB" id="9781691at2"/>
<evidence type="ECO:0000313" key="9">
    <source>
        <dbReference type="Proteomes" id="UP000249590"/>
    </source>
</evidence>
<evidence type="ECO:0000256" key="2">
    <source>
        <dbReference type="ARBA" id="ARBA00005336"/>
    </source>
</evidence>
<dbReference type="PANTHER" id="PTHR30620:SF16">
    <property type="entry name" value="LYSOSOMAL BETA GLUCOSIDASE"/>
    <property type="match status" value="1"/>
</dbReference>
<dbReference type="Pfam" id="PF00933">
    <property type="entry name" value="Glyco_hydro_3"/>
    <property type="match status" value="1"/>
</dbReference>
<dbReference type="RefSeq" id="WP_111341642.1">
    <property type="nucleotide sequence ID" value="NZ_QHHQ01000001.1"/>
</dbReference>
<dbReference type="InterPro" id="IPR002772">
    <property type="entry name" value="Glyco_hydro_3_C"/>
</dbReference>
<proteinExistence type="inferred from homology"/>
<dbReference type="Gene3D" id="2.60.40.10">
    <property type="entry name" value="Immunoglobulins"/>
    <property type="match status" value="1"/>
</dbReference>
<feature type="domain" description="Fibronectin type III-like" evidence="7">
    <location>
        <begin position="669"/>
        <end position="742"/>
    </location>
</feature>
<accession>A0A8B2NWF9</accession>
<evidence type="ECO:0000256" key="6">
    <source>
        <dbReference type="ARBA" id="ARBA00023295"/>
    </source>
</evidence>
<dbReference type="GO" id="GO:0008422">
    <property type="term" value="F:beta-glucosidase activity"/>
    <property type="evidence" value="ECO:0007669"/>
    <property type="project" value="UniProtKB-EC"/>
</dbReference>
<evidence type="ECO:0000256" key="4">
    <source>
        <dbReference type="ARBA" id="ARBA00022729"/>
    </source>
</evidence>
<organism evidence="8 9">
    <name type="scientific">Acuticoccus sediminis</name>
    <dbReference type="NCBI Taxonomy" id="2184697"/>
    <lineage>
        <taxon>Bacteria</taxon>
        <taxon>Pseudomonadati</taxon>
        <taxon>Pseudomonadota</taxon>
        <taxon>Alphaproteobacteria</taxon>
        <taxon>Hyphomicrobiales</taxon>
        <taxon>Amorphaceae</taxon>
        <taxon>Acuticoccus</taxon>
    </lineage>
</organism>
<evidence type="ECO:0000259" key="7">
    <source>
        <dbReference type="SMART" id="SM01217"/>
    </source>
</evidence>
<gene>
    <name evidence="8" type="ORF">DLJ53_01245</name>
</gene>
<comment type="catalytic activity">
    <reaction evidence="1">
        <text>Hydrolysis of terminal, non-reducing beta-D-glucosyl residues with release of beta-D-glucose.</text>
        <dbReference type="EC" id="3.2.1.21"/>
    </reaction>
</comment>
<evidence type="ECO:0000256" key="1">
    <source>
        <dbReference type="ARBA" id="ARBA00000448"/>
    </source>
</evidence>
<comment type="caution">
    <text evidence="8">The sequence shown here is derived from an EMBL/GenBank/DDBJ whole genome shotgun (WGS) entry which is preliminary data.</text>
</comment>
<dbReference type="InterPro" id="IPR036962">
    <property type="entry name" value="Glyco_hydro_3_N_sf"/>
</dbReference>
<sequence>MSDHDFVAALLQRMTLAEKIGQLNLLSAGEGPETGSPAVRNVQGRLEAGQLGGLFGTKSVRSVRAWQEIALAGSAHGIPLFFAEDVIHGHRTIFPLPIALGCAFNPQLWHDVARVAAIEASAEGINHVYAPMIDIARDPRWGRIAESPGEDPYLASRYAEAMVKGFEGDDPTALDTVVSCLKHFIAYGAAVGGRDYDNASLSPEDTIGVYAEPFRAGIAAGAGSVMGSFNALNKRPMHAHREMIRGWLRGKAGFEGLMVADYTGIMELSAHGLGDRETVSGLALIAGIDMDMMGEDYLNHLPRLAKEGLSRPESGIEISAAEICSAVDEACGRVLLLKKRIGLFDDPFRYCDDDRAAKATLAPAHRRLARTSITESSVLLKNDGVLPLEPGSRIAMVGAAADDRTNLLGTWSVSGDHRQAVTLLEGLHAAHDGPITCVKGSDIVEDPILADRLNVHGQTVFLDTRSATMMIDEAVAAARAAHVTVAVVGEAREASGECSSLTDITLPHPQRVLIEALAATGTPLVLVVKAGRPLALEQEMKLADAVLFVWFTGTEAGHGVADILTGEADPSGRLAASFPARTGQVPVHYQAESTGRPYPGRFEKFKTGYLDLPDTIPAATGLFPFGFGLSYTRFSYSKPTVDEARLKGPDAVAVLRVTVTNEGERTGTEVVQLYISDPIARITRPMIELRGFEKITLQPGMSREVVFHVTRRDLAYAMGESLLDVEWVWDPGVFVLRVGRNSRDLQGIPIHWDA</sequence>
<dbReference type="InterPro" id="IPR026891">
    <property type="entry name" value="Fn3-like"/>
</dbReference>
<dbReference type="InterPro" id="IPR001764">
    <property type="entry name" value="Glyco_hydro_3_N"/>
</dbReference>
<dbReference type="PANTHER" id="PTHR30620">
    <property type="entry name" value="PERIPLASMIC BETA-GLUCOSIDASE-RELATED"/>
    <property type="match status" value="1"/>
</dbReference>
<dbReference type="PRINTS" id="PR00133">
    <property type="entry name" value="GLHYDRLASE3"/>
</dbReference>
<dbReference type="SMART" id="SM01217">
    <property type="entry name" value="Fn3_like"/>
    <property type="match status" value="1"/>
</dbReference>
<dbReference type="Proteomes" id="UP000249590">
    <property type="component" value="Unassembled WGS sequence"/>
</dbReference>
<dbReference type="InterPro" id="IPR051915">
    <property type="entry name" value="Cellulose_Degrad_GH3"/>
</dbReference>
<name>A0A8B2NWF9_9HYPH</name>
<keyword evidence="4" id="KW-0732">Signal</keyword>
<dbReference type="Pfam" id="PF14310">
    <property type="entry name" value="Fn3-like"/>
    <property type="match status" value="1"/>
</dbReference>
<dbReference type="EC" id="3.2.1.21" evidence="3"/>
<dbReference type="SUPFAM" id="SSF51445">
    <property type="entry name" value="(Trans)glycosidases"/>
    <property type="match status" value="1"/>
</dbReference>
<evidence type="ECO:0000313" key="8">
    <source>
        <dbReference type="EMBL" id="RAI03181.1"/>
    </source>
</evidence>
<keyword evidence="9" id="KW-1185">Reference proteome</keyword>
<reference evidence="8 9" key="1">
    <citation type="submission" date="2018-05" db="EMBL/GenBank/DDBJ databases">
        <title>Acuticoccus sediminis sp. nov., isolated from deep-sea sediment of Indian Ocean.</title>
        <authorList>
            <person name="Liu X."/>
            <person name="Lai Q."/>
            <person name="Du Y."/>
            <person name="Sun F."/>
            <person name="Zhang X."/>
            <person name="Wang S."/>
            <person name="Shao Z."/>
        </authorList>
    </citation>
    <scope>NUCLEOTIDE SEQUENCE [LARGE SCALE GENOMIC DNA]</scope>
    <source>
        <strain evidence="8 9">PTG4-2</strain>
    </source>
</reference>
<dbReference type="InterPro" id="IPR036881">
    <property type="entry name" value="Glyco_hydro_3_C_sf"/>
</dbReference>
<dbReference type="Gene3D" id="3.40.50.1700">
    <property type="entry name" value="Glycoside hydrolase family 3 C-terminal domain"/>
    <property type="match status" value="1"/>
</dbReference>
<dbReference type="SUPFAM" id="SSF52279">
    <property type="entry name" value="Beta-D-glucan exohydrolase, C-terminal domain"/>
    <property type="match status" value="1"/>
</dbReference>